<name>V6LMN2_9EUKA</name>
<protein>
    <submittedName>
        <fullName evidence="3">Dynein heavy chain</fullName>
    </submittedName>
</protein>
<dbReference type="SMART" id="SM00382">
    <property type="entry name" value="AAA"/>
    <property type="match status" value="2"/>
</dbReference>
<dbReference type="InterPro" id="IPR035699">
    <property type="entry name" value="AAA_6"/>
</dbReference>
<dbReference type="InterPro" id="IPR026983">
    <property type="entry name" value="DHC"/>
</dbReference>
<dbReference type="InterPro" id="IPR027417">
    <property type="entry name" value="P-loop_NTPase"/>
</dbReference>
<dbReference type="PANTHER" id="PTHR45703:SF36">
    <property type="entry name" value="DYNEIN HEAVY CHAIN, CYTOPLASMIC"/>
    <property type="match status" value="1"/>
</dbReference>
<dbReference type="GO" id="GO:0007018">
    <property type="term" value="P:microtubule-based movement"/>
    <property type="evidence" value="ECO:0007669"/>
    <property type="project" value="InterPro"/>
</dbReference>
<reference evidence="3 4" key="1">
    <citation type="journal article" date="2014" name="PLoS Genet.">
        <title>The Genome of Spironucleus salmonicida Highlights a Fish Pathogen Adapted to Fluctuating Environments.</title>
        <authorList>
            <person name="Xu F."/>
            <person name="Jerlstrom-Hultqvist J."/>
            <person name="Einarsson E."/>
            <person name="Astvaldsson A."/>
            <person name="Svard S.G."/>
            <person name="Andersson J.O."/>
        </authorList>
    </citation>
    <scope>NUCLEOTIDE SEQUENCE</scope>
    <source>
        <strain evidence="4">ATCC 50377</strain>
    </source>
</reference>
<dbReference type="InterPro" id="IPR013602">
    <property type="entry name" value="Dynein_heavy_linker"/>
</dbReference>
<dbReference type="OrthoDB" id="447173at2759"/>
<keyword evidence="5" id="KW-1185">Reference proteome</keyword>
<dbReference type="Pfam" id="PF08393">
    <property type="entry name" value="DHC_N2"/>
    <property type="match status" value="1"/>
</dbReference>
<dbReference type="InterPro" id="IPR024743">
    <property type="entry name" value="Dynein_HC_stalk"/>
</dbReference>
<dbReference type="VEuPathDB" id="GiardiaDB:SS50377_22531"/>
<dbReference type="InterPro" id="IPR054354">
    <property type="entry name" value="DYNC2H1-like_lid"/>
</dbReference>
<dbReference type="InterPro" id="IPR042228">
    <property type="entry name" value="Dynein_linker_3"/>
</dbReference>
<dbReference type="Proteomes" id="UP000018208">
    <property type="component" value="Unassembled WGS sequence"/>
</dbReference>
<dbReference type="GO" id="GO:0030286">
    <property type="term" value="C:dynein complex"/>
    <property type="evidence" value="ECO:0007669"/>
    <property type="project" value="InterPro"/>
</dbReference>
<evidence type="ECO:0000259" key="2">
    <source>
        <dbReference type="SMART" id="SM00382"/>
    </source>
</evidence>
<dbReference type="InterPro" id="IPR042219">
    <property type="entry name" value="AAA_lid_11_sf"/>
</dbReference>
<gene>
    <name evidence="3" type="ORF">SS50377_18284</name>
    <name evidence="4" type="ORF">SS50377_22531</name>
</gene>
<dbReference type="EMBL" id="KI546166">
    <property type="protein sequence ID" value="EST41979.1"/>
    <property type="molecule type" value="Genomic_DNA"/>
</dbReference>
<dbReference type="Gene3D" id="1.10.8.710">
    <property type="match status" value="1"/>
</dbReference>
<dbReference type="Gene3D" id="1.20.920.30">
    <property type="match status" value="1"/>
</dbReference>
<dbReference type="GO" id="GO:0045505">
    <property type="term" value="F:dynein intermediate chain binding"/>
    <property type="evidence" value="ECO:0007669"/>
    <property type="project" value="InterPro"/>
</dbReference>
<dbReference type="Pfam" id="PF12775">
    <property type="entry name" value="AAA_7"/>
    <property type="match status" value="1"/>
</dbReference>
<dbReference type="EMBL" id="AUWU02000003">
    <property type="protein sequence ID" value="KAH0574915.1"/>
    <property type="molecule type" value="Genomic_DNA"/>
</dbReference>
<dbReference type="GO" id="GO:0005524">
    <property type="term" value="F:ATP binding"/>
    <property type="evidence" value="ECO:0007669"/>
    <property type="project" value="InterPro"/>
</dbReference>
<sequence length="4209" mass="488010">MDKITTALSPYLPEHHIATILASSIFDVYINSSTSSPLFFCQQPFEFSLQKSLDFALVHSDCYFVLPTKLQNLALILKQISQVSPHFQLLNKASQDLQNSNFLTPFFDDLTFENLDDYKFKISKLQNIDIGIICVENQNLIQFSKGAIHIYTQQLSSLCQSWQRAGTVFKNGKALLKSIVLNSKVQKTQVTAQEILMMEIYNFQLFENVVFAIQNKHAQELFKILQQLNFPHKLQHQIFIAFYMNLVYQFFEDFSIQKTEKPILNQIHVCENLLAINSAGQAIQKVFGDFDAAKLLLQAAAENDIQISEFEQLISQFEIVKTQFLEIAGCSCQLISQKNIVVNQFFQQKNVITVLQNFDKQVIQRLQTNEIDLISNYQKLVKLQNLTIRRPDLQLIFKQKMGEIAKKISLFRGRVEVDITTTYIEHQNNSNELIQLLKYYKKPDKLLAFNGMFKARIIDFLQFCITSQDRMNLLQKLVKEQTNDTQLMEYVMLMNSHYCSAERAFKLFFTGQLKDFVLDQNIYQKGLKSQIIFANCKIVQEYFECCIFMKHNIVKGLITGQLSDFNLPFSVKIIQEIYFQVTKTSSLINNFNVLYSQLKQQIADFQLQKLTFKGKIEFLSPLLDIVNQIFKLLLLVPYGGVANGNEIQILYYTEITQSTTFLPFHKIFLDFNQVDTCNFILDGNLVNFSIVSSKIIAKLQSLQAHIQYFQHSFSSMQSHIKLLDQHVLQLFSCESSKIQSIYDQSTDLVCQIFQKNQDQSIKFLNQTFQEFLMIRLYFSFCYLIKFYQMEDENNEIFEVELKYFQEFLPILQKYSKKQVDTLVNSVQQEFVARICVISGEIQICPTEQNLLASLLNLVQNLTFSALNLVVQSNIQCDLQNITLYEYFLKNQCSQTEISAKICEIIQVFQKKAVNLVKKLQEFLLSERNSSILLDNNIQNQLIQHCNNDQKILLELYIALAQSKNLNISGHLNSNFGIISIQFDKSFSENIQNSISSFSQTIQNLIINGIQDTLKAHLLSVKSSLSELSQYDENYIKNLLAGTAFNEQVQRLFINGEKADSVIQIIQESGEFYEQLFENLTSIDIKDKITDLLQQYALLKQIKNQFNKVLESSNGISGVKNHIFGHAKIISLEVYNLSNKWQKLIIFDQLNNIFSFVSVTKDAIDINNQTKSFIDKITRLMPQLKAVHKTDQVMYKKLENEEVQLQQIFKESFNYINQIFPLCSQIYSEIYKLEKKQLTDVDNSILFTIIDNFRTDVNKLSPDLNIYKLVYQNIDTIIKVLTLVEPLFEKNLMTENLWQELLKNLNIKTKKLNCSQFITHIMNADKQGELVLEQILTKAHGQYFVKKFIQEIQESWENTNFKFSTKDDISLILNWNELHVKIEQDLATIQGLTSNPYFNDFQTIILYWIGVIERLQEISQIWQSSQKHFVYLRSIIGNNLSILSQYVSIDNFISAQDLFLQILLEHNNEKNILHILDSDQLHSNLKHINQQFENILQSLNIFLEKQRYITPQLFFISDQDLIDMITQTQNGNYINMNKHWNKIYQGISAIEINEAQMVVNFQSREGEIVETFVKQSTINNQNSDSLVLHYIISILDKTVQQTLKYNLFISLQKLSILLLNDIKKDDLINIIQDSPIQIICLAFSVFTGFISTQSNNIFTNKQLKDKLLQIQQILSQHNTFSKPFIKQIVISELEYHIQLLSAGQDLLNDKFTQLLTLKHVMHYNDIKSPFQLQKLEFNENYLSVYVQVGYSIKLYGFTYHGSSQRIIQTQLTSYAYYIGSFAMSQKIGCAPIGKAGSGKTETVKQLAVQLGQPYIVFNTSSSFSIQAICRILCGICGSGYILCFDEFNRLESNVLSAVAGYIEFIITAQRSNQKNITINGSNIILNSNSSIFVTMNPNYIGRNTLPENLKCLMNNIIMDQPDIQIISSVLLSSLGFKEAQKLSYQIIEIFELCLEDLSCQIHYDWGLRAIKSLILLAGKILFNKYQAQETLCILCAAFSIIEPKLVQNDIIPFKNIISKIFKIQDSPIIDNKFNEAIKSSMNTLNLYGQDILLKTSHLQQAQQFSSGVMLIGKTATGKTASFNCYIKAFNIILSEQYQQQGVYTQVYSINVKQFESNDQIFGYLHEYTMEWTDGIYTKIIRQAIDENYNSQCPKHHFIYFDTYLSSDWIESLNSVLDDNKSLTLPNGEVINIPNYVHHIFESNDLANITPASISRCAIIWYSASPNSHDQFVNFIQNTNKQYQQVKTQNQRLLNITIDVFLKLANHYQQKLNLLQNFIEQSAKQQFLIMDLQFQSQLQTFFALMESIFNDLNDHYQNKNQLEDQMLIISNFVMEKFVWSIMVAFSTQFEQKQYICQKLQQYFEFSQNLPKSYYLYPVIGQEHWISNNLYKTKLILKQQEQQIISTIDTQTYLHYINSLIYTNRFIIFCGPAGSGKSMLLEHAIRSLALVQSFALSFSQTSTPSMLIQKIISQCQIIEKQNYWLLLPKNPNKKLIFIIDELNLPSQDQYNCQKVIELLRLLIEYNRFYYNSQYYQLQNITFVSSCNPPQDANRYILDQRFLSKTTIIYCDYPQTESLHTIYQTYLSQLFTDSSLVQIQVIFSNIMVQFYNYIKDNYTKDLHSHYIYSPRDLTRWFIGIKSLYIPSIISISRLIGILYFEGCRVFSDKIVKLQDKLVIQQQLQNIISSSFPEQSEEIFNQLYTYFDQGKLQEYSISTLYQQIQKQYKVYYQESKLRNPYLKAIYLTDQHLNLVLKIDRVLRQPLGHLIIASKSGYGKQETCKFVAWNLNMEVITMQSHSQFSQNDFEEVLKDLIIKSGIYNQKIVFYLSQSNNLSLSFLELTNSILASGDFYGLFSGESLSHLIGLGHEQYLKQSQHTIKTDDNIIQDIINRVKINLHFIFSYTSNLQSMSPAILNRCTILFDDDWSINSYIEVSQFLLKQKLGYDIIKAQISVIDNIPKIIIKLTLHQKVPFILSLLHIRLSQLFIKSNIKFYISPRQFLQVINLFCMKLTQFETKLQEKQNHTNAGLKILEETQNQINQLKIQLQEQQNEILLKKKLADKKLQLTIEKQANVTNRQKDLNVILDKISQKQSEIELKKEPIKQELEDVQPALEKAKAHIKGINKPQLDELKSLAKPSITIRLAMEAVILIISEKADQEDLSWNNIRILMKKDDFMQKLLKYDPLQHVLTDKLIRKLRDNYLNNPVISVEIVTRSSRAAGPMYSWVVSVYNFLQIAISFKPLLLEIQKIEKEADVIQQELLLYEKDVEKLQLDQKQYEEDYKTLLQNLSSLEITKEDTVKKYNKAIDLVSQFDSEKERWKSQSNFLQQQLTNNVGNILILSFGIVYLVQVEEEIKTLAIREIKIWLEQTNIKFTNQFEIYENICTNKDNLDQIIEKCSFNNDMVSKFNIASILALNTQPNQINQFISSIIVYNLFSVADISLKLNIVFNLEATITSQQSTDYLIQVERALRFGKILIIEDIVQYDALFNQLINYQIKFNNSSKNLKIETITLIDKQIEINNNFKVIFVVNNIETFPVNTIQKCHILNFQETLLSNIQHQKDLIMSFDQPQLRINIKNNILTQNTLASQLLILELKLLSTISNSSSSELLENSSILNILKQTKAEFCEIENQKNESDALLKTSKMLLNIYLKTAKFISEIFKLFEYFSEFFSIFKIQKQTFYAIIDEAKSVFTTPVVESDILSQFTRKFTEILYKTAICSLSNKEKLAFSIAFLGFVIQESEYSDIFGLSKCDILTQQTHENVIVQEFLTMKDNKSIQLLDKVSTIISNLLQFKIPVNEFSLEKLIYRYQNNTFLLVSEGQINPETAIPLSFSETVEKLQFGNQNCNLEYIKQIQQPVIIQNFHLASQSEQQKFQKACSSKSQNSIFTAQNKNLSQYIINNCFVFRVESKQNFDLTYKETIQFLTKELDQSSLLIQTIAAAHSSIVLRQNYAPIGLRKDYGFGVFELSQIVIILKNQNLQLDIDFSLLQNLILYTCYLNRAETPEDKLILTHIIRNFVCVKVQTEQKINSIGFDFHDSHISGTLLLPSAEEFAGQELVSDALNIAENIILRQGKSNQNVIIKNKNLVQSINISPFEIQFSSQIPHQNTLKTFRSMKNFASGDRLIFGFQKTDISVLGVRFMFCKFSGKLEIFDDKSYNEIMVYARIEKNDKILENKSVGLPVYQNISRKDIAFYINVDGAEDFIVQGACGVLE</sequence>
<dbReference type="InterPro" id="IPR042222">
    <property type="entry name" value="Dynein_2_N"/>
</dbReference>
<feature type="domain" description="AAA+ ATPase" evidence="2">
    <location>
        <begin position="2420"/>
        <end position="2563"/>
    </location>
</feature>
<feature type="domain" description="AAA+ ATPase" evidence="2">
    <location>
        <begin position="1784"/>
        <end position="1921"/>
    </location>
</feature>
<evidence type="ECO:0000313" key="5">
    <source>
        <dbReference type="Proteomes" id="UP000018208"/>
    </source>
</evidence>
<feature type="coiled-coil region" evidence="1">
    <location>
        <begin position="3026"/>
        <end position="3056"/>
    </location>
</feature>
<feature type="coiled-coil region" evidence="1">
    <location>
        <begin position="3243"/>
        <end position="3291"/>
    </location>
</feature>
<dbReference type="Gene3D" id="1.20.140.100">
    <property type="entry name" value="Dynein heavy chain, N-terminal domain 2"/>
    <property type="match status" value="1"/>
</dbReference>
<evidence type="ECO:0000256" key="1">
    <source>
        <dbReference type="SAM" id="Coils"/>
    </source>
</evidence>
<accession>V6LMN2</accession>
<dbReference type="Gene3D" id="3.20.180.20">
    <property type="entry name" value="Dynein heavy chain, N-terminal domain 2"/>
    <property type="match status" value="1"/>
</dbReference>
<dbReference type="InterPro" id="IPR003593">
    <property type="entry name" value="AAA+_ATPase"/>
</dbReference>
<organism evidence="3">
    <name type="scientific">Spironucleus salmonicida</name>
    <dbReference type="NCBI Taxonomy" id="348837"/>
    <lineage>
        <taxon>Eukaryota</taxon>
        <taxon>Metamonada</taxon>
        <taxon>Diplomonadida</taxon>
        <taxon>Hexamitidae</taxon>
        <taxon>Hexamitinae</taxon>
        <taxon>Spironucleus</taxon>
    </lineage>
</organism>
<keyword evidence="1" id="KW-0175">Coiled coil</keyword>
<proteinExistence type="predicted"/>
<dbReference type="Gene3D" id="3.40.50.300">
    <property type="entry name" value="P-loop containing nucleotide triphosphate hydrolases"/>
    <property type="match status" value="4"/>
</dbReference>
<dbReference type="Gene3D" id="1.20.920.20">
    <property type="match status" value="1"/>
</dbReference>
<dbReference type="Pfam" id="PF12774">
    <property type="entry name" value="AAA_6"/>
    <property type="match status" value="1"/>
</dbReference>
<dbReference type="InterPro" id="IPR043157">
    <property type="entry name" value="Dynein_AAA1S"/>
</dbReference>
<dbReference type="SUPFAM" id="SSF52540">
    <property type="entry name" value="P-loop containing nucleoside triphosphate hydrolases"/>
    <property type="match status" value="4"/>
</dbReference>
<dbReference type="PANTHER" id="PTHR45703">
    <property type="entry name" value="DYNEIN HEAVY CHAIN"/>
    <property type="match status" value="1"/>
</dbReference>
<reference evidence="4" key="2">
    <citation type="submission" date="2020-12" db="EMBL/GenBank/DDBJ databases">
        <title>New Spironucleus salmonicida genome in near-complete chromosomes.</title>
        <authorList>
            <person name="Xu F."/>
            <person name="Kurt Z."/>
            <person name="Jimenez-Gonzalez A."/>
            <person name="Astvaldsson A."/>
            <person name="Andersson J.O."/>
            <person name="Svard S.G."/>
        </authorList>
    </citation>
    <scope>NUCLEOTIDE SEQUENCE</scope>
    <source>
        <strain evidence="4">ATCC 50377</strain>
    </source>
</reference>
<dbReference type="Pfam" id="PF22597">
    <property type="entry name" value="DYN_lid"/>
    <property type="match status" value="1"/>
</dbReference>
<dbReference type="Gene3D" id="1.10.8.720">
    <property type="entry name" value="Region D6 of dynein motor"/>
    <property type="match status" value="1"/>
</dbReference>
<dbReference type="Pfam" id="PF12777">
    <property type="entry name" value="MT"/>
    <property type="match status" value="1"/>
</dbReference>
<evidence type="ECO:0000313" key="4">
    <source>
        <dbReference type="EMBL" id="KAH0574915.1"/>
    </source>
</evidence>
<dbReference type="GO" id="GO:0051959">
    <property type="term" value="F:dynein light intermediate chain binding"/>
    <property type="evidence" value="ECO:0007669"/>
    <property type="project" value="InterPro"/>
</dbReference>
<evidence type="ECO:0000313" key="3">
    <source>
        <dbReference type="EMBL" id="EST41979.1"/>
    </source>
</evidence>